<dbReference type="AlphaFoldDB" id="G8LK89"/>
<proteinExistence type="predicted"/>
<feature type="transmembrane region" description="Helical" evidence="1">
    <location>
        <begin position="184"/>
        <end position="203"/>
    </location>
</feature>
<dbReference type="Proteomes" id="UP000007838">
    <property type="component" value="Chromosome"/>
</dbReference>
<accession>G8LK89</accession>
<reference evidence="2 3" key="1">
    <citation type="journal article" date="2011" name="Stand. Genomic Sci.">
        <title>Complete genome of the onion pathogen Enterobacter cloacae EcWSU1.</title>
        <authorList>
            <person name="Humann J.L."/>
            <person name="Wildung M."/>
            <person name="Cheng C.H."/>
            <person name="Lee T."/>
            <person name="Stewart J.E."/>
            <person name="Drew J.C."/>
            <person name="Triplett E.W."/>
            <person name="Main D."/>
            <person name="Schroeder B.K."/>
        </authorList>
    </citation>
    <scope>NUCLEOTIDE SEQUENCE [LARGE SCALE GENOMIC DNA]</scope>
    <source>
        <strain evidence="2 3">EcWSU1</strain>
    </source>
</reference>
<feature type="transmembrane region" description="Helical" evidence="1">
    <location>
        <begin position="152"/>
        <end position="172"/>
    </location>
</feature>
<evidence type="ECO:0000313" key="3">
    <source>
        <dbReference type="Proteomes" id="UP000007838"/>
    </source>
</evidence>
<keyword evidence="1" id="KW-1133">Transmembrane helix</keyword>
<name>G8LK89_9ENTR</name>
<feature type="transmembrane region" description="Helical" evidence="1">
    <location>
        <begin position="53"/>
        <end position="74"/>
    </location>
</feature>
<gene>
    <name evidence="2" type="ORF">EcWSU1_00495</name>
</gene>
<feature type="transmembrane region" description="Helical" evidence="1">
    <location>
        <begin position="128"/>
        <end position="146"/>
    </location>
</feature>
<dbReference type="KEGG" id="eec:EcWSU1_00495"/>
<evidence type="ECO:0000256" key="1">
    <source>
        <dbReference type="SAM" id="Phobius"/>
    </source>
</evidence>
<keyword evidence="1" id="KW-0472">Membrane</keyword>
<dbReference type="HOGENOM" id="CLU_996534_0_0_6"/>
<dbReference type="EMBL" id="CP002886">
    <property type="protein sequence ID" value="AEW71935.1"/>
    <property type="molecule type" value="Genomic_DNA"/>
</dbReference>
<keyword evidence="1" id="KW-0812">Transmembrane</keyword>
<feature type="transmembrane region" description="Helical" evidence="1">
    <location>
        <begin position="26"/>
        <end position="46"/>
    </location>
</feature>
<organism evidence="2 3">
    <name type="scientific">Enterobacter ludwigii</name>
    <dbReference type="NCBI Taxonomy" id="299767"/>
    <lineage>
        <taxon>Bacteria</taxon>
        <taxon>Pseudomonadati</taxon>
        <taxon>Pseudomonadota</taxon>
        <taxon>Gammaproteobacteria</taxon>
        <taxon>Enterobacterales</taxon>
        <taxon>Enterobacteriaceae</taxon>
        <taxon>Enterobacter</taxon>
        <taxon>Enterobacter cloacae complex</taxon>
    </lineage>
</organism>
<protein>
    <submittedName>
        <fullName evidence="2">Uncharacterized protein</fullName>
    </submittedName>
</protein>
<sequence length="279" mass="32135">MCDYYWGYNVELLNRFLKLEVLKRTYYGLFSSGVAVFVYYCVRIGFFPTGLSLSDVIFFFMVIMSFSLFLLFFLLCWYSISVVISNFAMKFIIFVLQMRKIKDKRLLRQFKGINLIAERMKIYSYMPYHYFIALTGGLVIISGINSGKIDTLSVTLSIMIMSICISLVPHAYTDRRIKRGHKKNHLISLVVFSIFIFFTLSGMPPILNDTSMSYIGFRKYDVTVTLEGSDLEMARYLTGNKNQTHFKCDALFTGIGSTSLLEINDKRIIVKNSGMSLAF</sequence>
<evidence type="ECO:0000313" key="2">
    <source>
        <dbReference type="EMBL" id="AEW71935.1"/>
    </source>
</evidence>